<reference evidence="4" key="3">
    <citation type="journal article" date="2010" name="Genome Res.">
        <title>Population genomic sequencing of Coccidioides fungi reveals recent hybridization and transposon control.</title>
        <authorList>
            <person name="Neafsey D.E."/>
            <person name="Barker B.M."/>
            <person name="Sharpton T.J."/>
            <person name="Stajich J.E."/>
            <person name="Park D.J."/>
            <person name="Whiston E."/>
            <person name="Hung C.-Y."/>
            <person name="McMahan C."/>
            <person name="White J."/>
            <person name="Sykes S."/>
            <person name="Heiman D."/>
            <person name="Young S."/>
            <person name="Zeng Q."/>
            <person name="Abouelleil A."/>
            <person name="Aftuck L."/>
            <person name="Bessette D."/>
            <person name="Brown A."/>
            <person name="FitzGerald M."/>
            <person name="Lui A."/>
            <person name="Macdonald J.P."/>
            <person name="Priest M."/>
            <person name="Orbach M.J."/>
            <person name="Galgiani J.N."/>
            <person name="Kirkland T.N."/>
            <person name="Cole G.T."/>
            <person name="Birren B.W."/>
            <person name="Henn M.R."/>
            <person name="Taylor J.W."/>
            <person name="Rounsley S.D."/>
        </authorList>
    </citation>
    <scope>NUCLEOTIDE SEQUENCE [LARGE SCALE GENOMIC DNA]</scope>
    <source>
        <strain evidence="4">RMSCC 3488</strain>
    </source>
</reference>
<dbReference type="InterPro" id="IPR025714">
    <property type="entry name" value="Methyltranfer_dom"/>
</dbReference>
<dbReference type="EMBL" id="DS268110">
    <property type="protein sequence ID" value="KMM67278.1"/>
    <property type="molecule type" value="Genomic_DNA"/>
</dbReference>
<proteinExistence type="predicted"/>
<reference evidence="3 4" key="1">
    <citation type="submission" date="2007-06" db="EMBL/GenBank/DDBJ databases">
        <title>The Genome Sequence of Coccidioides posadasii RMSCC_3488.</title>
        <authorList>
            <consortium name="Coccidioides Genome Resources Consortium"/>
            <consortium name="The Broad Institute Genome Sequencing Platform"/>
            <person name="Henn M.R."/>
            <person name="Sykes S."/>
            <person name="Young S."/>
            <person name="Jaffe D."/>
            <person name="Berlin A."/>
            <person name="Alvarez P."/>
            <person name="Butler J."/>
            <person name="Gnerre S."/>
            <person name="Grabherr M."/>
            <person name="Mauceli E."/>
            <person name="Brockman W."/>
            <person name="Kodira C."/>
            <person name="Alvarado L."/>
            <person name="Zeng Q."/>
            <person name="Crawford M."/>
            <person name="Antoine C."/>
            <person name="Devon K."/>
            <person name="Galgiani J."/>
            <person name="Orsborn K."/>
            <person name="Lewis M.L."/>
            <person name="Nusbaum C."/>
            <person name="Galagan J."/>
            <person name="Birren B."/>
        </authorList>
    </citation>
    <scope>NUCLEOTIDE SEQUENCE [LARGE SCALE GENOMIC DNA]</scope>
    <source>
        <strain evidence="3 4">RMSCC 3488</strain>
    </source>
</reference>
<dbReference type="PANTHER" id="PTHR32026:SF10">
    <property type="entry name" value="METHYLTRANSFERASE-LIKE PROTEIN 24-RELATED"/>
    <property type="match status" value="1"/>
</dbReference>
<dbReference type="InterPro" id="IPR026913">
    <property type="entry name" value="METTL24"/>
</dbReference>
<protein>
    <recommendedName>
        <fullName evidence="2">Methyltransferase domain-containing protein</fullName>
    </recommendedName>
</protein>
<reference evidence="4" key="2">
    <citation type="journal article" date="2009" name="Genome Res.">
        <title>Comparative genomic analyses of the human fungal pathogens Coccidioides and their relatives.</title>
        <authorList>
            <person name="Sharpton T.J."/>
            <person name="Stajich J.E."/>
            <person name="Rounsley S.D."/>
            <person name="Gardner M.J."/>
            <person name="Wortman J.R."/>
            <person name="Jordar V.S."/>
            <person name="Maiti R."/>
            <person name="Kodira C.D."/>
            <person name="Neafsey D.E."/>
            <person name="Zeng Q."/>
            <person name="Hung C.-Y."/>
            <person name="McMahan C."/>
            <person name="Muszewska A."/>
            <person name="Grynberg M."/>
            <person name="Mandel M.A."/>
            <person name="Kellner E.M."/>
            <person name="Barker B.M."/>
            <person name="Galgiani J.N."/>
            <person name="Orbach M.J."/>
            <person name="Kirkland T.N."/>
            <person name="Cole G.T."/>
            <person name="Henn M.R."/>
            <person name="Birren B.W."/>
            <person name="Taylor J.W."/>
        </authorList>
    </citation>
    <scope>NUCLEOTIDE SEQUENCE [LARGE SCALE GENOMIC DNA]</scope>
    <source>
        <strain evidence="4">RMSCC 3488</strain>
    </source>
</reference>
<name>A0A0J6FAK9_COCPO</name>
<evidence type="ECO:0000313" key="4">
    <source>
        <dbReference type="Proteomes" id="UP000054567"/>
    </source>
</evidence>
<feature type="chain" id="PRO_5005270817" description="Methyltransferase domain-containing protein" evidence="1">
    <location>
        <begin position="29"/>
        <end position="320"/>
    </location>
</feature>
<gene>
    <name evidence="3" type="ORF">CPAG_03613</name>
</gene>
<dbReference type="PANTHER" id="PTHR32026">
    <property type="entry name" value="METHYLTRANSFERASE-LIKE PROTEIN 24"/>
    <property type="match status" value="1"/>
</dbReference>
<accession>A0A0J6FAK9</accession>
<dbReference type="OrthoDB" id="10006218at2759"/>
<dbReference type="VEuPathDB" id="FungiDB:CPAG_03613"/>
<evidence type="ECO:0000313" key="3">
    <source>
        <dbReference type="EMBL" id="KMM67278.1"/>
    </source>
</evidence>
<sequence>MARSCSPLFITFAIACVILFAAFNSDNGASLKKAASSLSKQSAFNGDLVAKLGLYERLWKENINGRKKMKAFYDNNKGKDRKFPKGYSAPYTLYDFVYPAFNCPYELERVGREGDGGKWVCGMSRYEANKNRPCIVYSFGVSDDSAFEDAVLRRTNCEIWGYDFSVGSWAKNLDQSNASRAHFLQAGISNVTDTDRSPPFYSVKDLMKMNGHNYIDIMKMDIEGSEFGALTSFLTDFQDQDLPLGQLLVETHVWEATPQTNYLLPRSLSEWLGFWEHLESRGLREVSVEPNLLGNTWYGSPVFAEVTLINIFDKKSLLVN</sequence>
<organism evidence="3 4">
    <name type="scientific">Coccidioides posadasii RMSCC 3488</name>
    <dbReference type="NCBI Taxonomy" id="454284"/>
    <lineage>
        <taxon>Eukaryota</taxon>
        <taxon>Fungi</taxon>
        <taxon>Dikarya</taxon>
        <taxon>Ascomycota</taxon>
        <taxon>Pezizomycotina</taxon>
        <taxon>Eurotiomycetes</taxon>
        <taxon>Eurotiomycetidae</taxon>
        <taxon>Onygenales</taxon>
        <taxon>Onygenaceae</taxon>
        <taxon>Coccidioides</taxon>
    </lineage>
</organism>
<keyword evidence="1" id="KW-0732">Signal</keyword>
<dbReference type="Pfam" id="PF13383">
    <property type="entry name" value="Methyltransf_22"/>
    <property type="match status" value="1"/>
</dbReference>
<feature type="domain" description="Methyltransferase" evidence="2">
    <location>
        <begin position="76"/>
        <end position="293"/>
    </location>
</feature>
<dbReference type="AlphaFoldDB" id="A0A0J6FAK9"/>
<evidence type="ECO:0000256" key="1">
    <source>
        <dbReference type="SAM" id="SignalP"/>
    </source>
</evidence>
<dbReference type="PROSITE" id="PS51257">
    <property type="entry name" value="PROKAR_LIPOPROTEIN"/>
    <property type="match status" value="1"/>
</dbReference>
<dbReference type="Proteomes" id="UP000054567">
    <property type="component" value="Unassembled WGS sequence"/>
</dbReference>
<feature type="signal peptide" evidence="1">
    <location>
        <begin position="1"/>
        <end position="28"/>
    </location>
</feature>
<evidence type="ECO:0000259" key="2">
    <source>
        <dbReference type="Pfam" id="PF13383"/>
    </source>
</evidence>